<dbReference type="eggNOG" id="ENOG502T6IE">
    <property type="taxonomic scope" value="Eukaryota"/>
</dbReference>
<feature type="region of interest" description="Disordered" evidence="1">
    <location>
        <begin position="73"/>
        <end position="99"/>
    </location>
</feature>
<dbReference type="HOGENOM" id="CLU_078896_0_0_1"/>
<accession>B4JU82</accession>
<name>B4JU82_DROGR</name>
<dbReference type="KEGG" id="dgr:6568618"/>
<dbReference type="EMBL" id="CH916374">
    <property type="protein sequence ID" value="EDV91052.1"/>
    <property type="molecule type" value="Genomic_DNA"/>
</dbReference>
<feature type="compositionally biased region" description="Low complexity" evidence="1">
    <location>
        <begin position="155"/>
        <end position="166"/>
    </location>
</feature>
<feature type="compositionally biased region" description="Polar residues" evidence="1">
    <location>
        <begin position="140"/>
        <end position="150"/>
    </location>
</feature>
<feature type="chain" id="PRO_5002809940" evidence="2">
    <location>
        <begin position="22"/>
        <end position="316"/>
    </location>
</feature>
<organism evidence="4">
    <name type="scientific">Drosophila grimshawi</name>
    <name type="common">Hawaiian fruit fly</name>
    <name type="synonym">Idiomyia grimshawi</name>
    <dbReference type="NCBI Taxonomy" id="7222"/>
    <lineage>
        <taxon>Eukaryota</taxon>
        <taxon>Metazoa</taxon>
        <taxon>Ecdysozoa</taxon>
        <taxon>Arthropoda</taxon>
        <taxon>Hexapoda</taxon>
        <taxon>Insecta</taxon>
        <taxon>Pterygota</taxon>
        <taxon>Neoptera</taxon>
        <taxon>Endopterygota</taxon>
        <taxon>Diptera</taxon>
        <taxon>Brachycera</taxon>
        <taxon>Muscomorpha</taxon>
        <taxon>Ephydroidea</taxon>
        <taxon>Drosophilidae</taxon>
        <taxon>Drosophila</taxon>
        <taxon>Hawaiian Drosophila</taxon>
    </lineage>
</organism>
<dbReference type="AlphaFoldDB" id="B4JU82"/>
<dbReference type="PhylomeDB" id="B4JU82"/>
<feature type="region of interest" description="Disordered" evidence="1">
    <location>
        <begin position="140"/>
        <end position="202"/>
    </location>
</feature>
<evidence type="ECO:0000313" key="3">
    <source>
        <dbReference type="EMBL" id="EDV91052.1"/>
    </source>
</evidence>
<dbReference type="OMA" id="NHGSQGY"/>
<sequence>MCWSITHLVLILALTFSIAEASSASNYARDESNEDTNTEFNLATTFKGGITSNRHHERARLNSQLYPDLRQQPAASYPYGDIDGASGHESGGSGVDLRSGAYAVPVPQSVDYAGQPAQQLPVAPPPPACGRPATGVYPNSVPTGCQQPSGGQAGYPIQQYPPNQNPLAAAHSGGNAPSYGTHQPAYQPAPSSQPPQPGYAYPGQHLPQYPVYMPGYYPGMGPAAIGMAGNLPIVNYPAGVAPSAPPPVSYQNQYNYAPHPRPGQGDHWNHRYKVQTEYTEDGVHKGPFGVLNNHGTQGYGSGFSSGYNGAYSRPGY</sequence>
<feature type="signal peptide" evidence="2">
    <location>
        <begin position="1"/>
        <end position="21"/>
    </location>
</feature>
<evidence type="ECO:0000256" key="1">
    <source>
        <dbReference type="SAM" id="MobiDB-lite"/>
    </source>
</evidence>
<proteinExistence type="predicted"/>
<dbReference type="STRING" id="7222.B4JU82"/>
<feature type="region of interest" description="Disordered" evidence="1">
    <location>
        <begin position="116"/>
        <end position="135"/>
    </location>
</feature>
<keyword evidence="2" id="KW-0732">Signal</keyword>
<dbReference type="InParanoid" id="B4JU82"/>
<evidence type="ECO:0000256" key="2">
    <source>
        <dbReference type="SAM" id="SignalP"/>
    </source>
</evidence>
<dbReference type="FunCoup" id="B4JU82">
    <property type="interactions" value="2"/>
</dbReference>
<dbReference type="Proteomes" id="UP000001070">
    <property type="component" value="Unassembled WGS sequence"/>
</dbReference>
<protein>
    <submittedName>
        <fullName evidence="3">GH17061</fullName>
    </submittedName>
</protein>
<dbReference type="OrthoDB" id="7872151at2759"/>
<evidence type="ECO:0000313" key="4">
    <source>
        <dbReference type="Proteomes" id="UP000001070"/>
    </source>
</evidence>
<dbReference type="GO" id="GO:0035094">
    <property type="term" value="P:response to nicotine"/>
    <property type="evidence" value="ECO:0007669"/>
    <property type="project" value="EnsemblMetazoa"/>
</dbReference>
<gene>
    <name evidence="3" type="primary">Dgri\GH17061</name>
    <name evidence="3" type="ORF">Dgri_GH17061</name>
</gene>
<reference evidence="3 4" key="1">
    <citation type="journal article" date="2007" name="Nature">
        <title>Evolution of genes and genomes on the Drosophila phylogeny.</title>
        <authorList>
            <consortium name="Drosophila 12 Genomes Consortium"/>
            <person name="Clark A.G."/>
            <person name="Eisen M.B."/>
            <person name="Smith D.R."/>
            <person name="Bergman C.M."/>
            <person name="Oliver B."/>
            <person name="Markow T.A."/>
            <person name="Kaufman T.C."/>
            <person name="Kellis M."/>
            <person name="Gelbart W."/>
            <person name="Iyer V.N."/>
            <person name="Pollard D.A."/>
            <person name="Sackton T.B."/>
            <person name="Larracuente A.M."/>
            <person name="Singh N.D."/>
            <person name="Abad J.P."/>
            <person name="Abt D.N."/>
            <person name="Adryan B."/>
            <person name="Aguade M."/>
            <person name="Akashi H."/>
            <person name="Anderson W.W."/>
            <person name="Aquadro C.F."/>
            <person name="Ardell D.H."/>
            <person name="Arguello R."/>
            <person name="Artieri C.G."/>
            <person name="Barbash D.A."/>
            <person name="Barker D."/>
            <person name="Barsanti P."/>
            <person name="Batterham P."/>
            <person name="Batzoglou S."/>
            <person name="Begun D."/>
            <person name="Bhutkar A."/>
            <person name="Blanco E."/>
            <person name="Bosak S.A."/>
            <person name="Bradley R.K."/>
            <person name="Brand A.D."/>
            <person name="Brent M.R."/>
            <person name="Brooks A.N."/>
            <person name="Brown R.H."/>
            <person name="Butlin R.K."/>
            <person name="Caggese C."/>
            <person name="Calvi B.R."/>
            <person name="Bernardo de Carvalho A."/>
            <person name="Caspi A."/>
            <person name="Castrezana S."/>
            <person name="Celniker S.E."/>
            <person name="Chang J.L."/>
            <person name="Chapple C."/>
            <person name="Chatterji S."/>
            <person name="Chinwalla A."/>
            <person name="Civetta A."/>
            <person name="Clifton S.W."/>
            <person name="Comeron J.M."/>
            <person name="Costello J.C."/>
            <person name="Coyne J.A."/>
            <person name="Daub J."/>
            <person name="David R.G."/>
            <person name="Delcher A.L."/>
            <person name="Delehaunty K."/>
            <person name="Do C.B."/>
            <person name="Ebling H."/>
            <person name="Edwards K."/>
            <person name="Eickbush T."/>
            <person name="Evans J.D."/>
            <person name="Filipski A."/>
            <person name="Findeiss S."/>
            <person name="Freyhult E."/>
            <person name="Fulton L."/>
            <person name="Fulton R."/>
            <person name="Garcia A.C."/>
            <person name="Gardiner A."/>
            <person name="Garfield D.A."/>
            <person name="Garvin B.E."/>
            <person name="Gibson G."/>
            <person name="Gilbert D."/>
            <person name="Gnerre S."/>
            <person name="Godfrey J."/>
            <person name="Good R."/>
            <person name="Gotea V."/>
            <person name="Gravely B."/>
            <person name="Greenberg A.J."/>
            <person name="Griffiths-Jones S."/>
            <person name="Gross S."/>
            <person name="Guigo R."/>
            <person name="Gustafson E.A."/>
            <person name="Haerty W."/>
            <person name="Hahn M.W."/>
            <person name="Halligan D.L."/>
            <person name="Halpern A.L."/>
            <person name="Halter G.M."/>
            <person name="Han M.V."/>
            <person name="Heger A."/>
            <person name="Hillier L."/>
            <person name="Hinrichs A.S."/>
            <person name="Holmes I."/>
            <person name="Hoskins R.A."/>
            <person name="Hubisz M.J."/>
            <person name="Hultmark D."/>
            <person name="Huntley M.A."/>
            <person name="Jaffe D.B."/>
            <person name="Jagadeeshan S."/>
            <person name="Jeck W.R."/>
            <person name="Johnson J."/>
            <person name="Jones C.D."/>
            <person name="Jordan W.C."/>
            <person name="Karpen G.H."/>
            <person name="Kataoka E."/>
            <person name="Keightley P.D."/>
            <person name="Kheradpour P."/>
            <person name="Kirkness E.F."/>
            <person name="Koerich L.B."/>
            <person name="Kristiansen K."/>
            <person name="Kudrna D."/>
            <person name="Kulathinal R.J."/>
            <person name="Kumar S."/>
            <person name="Kwok R."/>
            <person name="Lander E."/>
            <person name="Langley C.H."/>
            <person name="Lapoint R."/>
            <person name="Lazzaro B.P."/>
            <person name="Lee S.J."/>
            <person name="Levesque L."/>
            <person name="Li R."/>
            <person name="Lin C.F."/>
            <person name="Lin M.F."/>
            <person name="Lindblad-Toh K."/>
            <person name="Llopart A."/>
            <person name="Long M."/>
            <person name="Low L."/>
            <person name="Lozovsky E."/>
            <person name="Lu J."/>
            <person name="Luo M."/>
            <person name="Machado C.A."/>
            <person name="Makalowski W."/>
            <person name="Marzo M."/>
            <person name="Matsuda M."/>
            <person name="Matzkin L."/>
            <person name="McAllister B."/>
            <person name="McBride C.S."/>
            <person name="McKernan B."/>
            <person name="McKernan K."/>
            <person name="Mendez-Lago M."/>
            <person name="Minx P."/>
            <person name="Mollenhauer M.U."/>
            <person name="Montooth K."/>
            <person name="Mount S.M."/>
            <person name="Mu X."/>
            <person name="Myers E."/>
            <person name="Negre B."/>
            <person name="Newfeld S."/>
            <person name="Nielsen R."/>
            <person name="Noor M.A."/>
            <person name="O'Grady P."/>
            <person name="Pachter L."/>
            <person name="Papaceit M."/>
            <person name="Parisi M.J."/>
            <person name="Parisi M."/>
            <person name="Parts L."/>
            <person name="Pedersen J.S."/>
            <person name="Pesole G."/>
            <person name="Phillippy A.M."/>
            <person name="Ponting C.P."/>
            <person name="Pop M."/>
            <person name="Porcelli D."/>
            <person name="Powell J.R."/>
            <person name="Prohaska S."/>
            <person name="Pruitt K."/>
            <person name="Puig M."/>
            <person name="Quesneville H."/>
            <person name="Ram K.R."/>
            <person name="Rand D."/>
            <person name="Rasmussen M.D."/>
            <person name="Reed L.K."/>
            <person name="Reenan R."/>
            <person name="Reily A."/>
            <person name="Remington K.A."/>
            <person name="Rieger T.T."/>
            <person name="Ritchie M.G."/>
            <person name="Robin C."/>
            <person name="Rogers Y.H."/>
            <person name="Rohde C."/>
            <person name="Rozas J."/>
            <person name="Rubenfield M.J."/>
            <person name="Ruiz A."/>
            <person name="Russo S."/>
            <person name="Salzberg S.L."/>
            <person name="Sanchez-Gracia A."/>
            <person name="Saranga D.J."/>
            <person name="Sato H."/>
            <person name="Schaeffer S.W."/>
            <person name="Schatz M.C."/>
            <person name="Schlenke T."/>
            <person name="Schwartz R."/>
            <person name="Segarra C."/>
            <person name="Singh R.S."/>
            <person name="Sirot L."/>
            <person name="Sirota M."/>
            <person name="Sisneros N.B."/>
            <person name="Smith C.D."/>
            <person name="Smith T.F."/>
            <person name="Spieth J."/>
            <person name="Stage D.E."/>
            <person name="Stark A."/>
            <person name="Stephan W."/>
            <person name="Strausberg R.L."/>
            <person name="Strempel S."/>
            <person name="Sturgill D."/>
            <person name="Sutton G."/>
            <person name="Sutton G.G."/>
            <person name="Tao W."/>
            <person name="Teichmann S."/>
            <person name="Tobari Y.N."/>
            <person name="Tomimura Y."/>
            <person name="Tsolas J.M."/>
            <person name="Valente V.L."/>
            <person name="Venter E."/>
            <person name="Venter J.C."/>
            <person name="Vicario S."/>
            <person name="Vieira F.G."/>
            <person name="Vilella A.J."/>
            <person name="Villasante A."/>
            <person name="Walenz B."/>
            <person name="Wang J."/>
            <person name="Wasserman M."/>
            <person name="Watts T."/>
            <person name="Wilson D."/>
            <person name="Wilson R.K."/>
            <person name="Wing R.A."/>
            <person name="Wolfner M.F."/>
            <person name="Wong A."/>
            <person name="Wong G.K."/>
            <person name="Wu C.I."/>
            <person name="Wu G."/>
            <person name="Yamamoto D."/>
            <person name="Yang H.P."/>
            <person name="Yang S.P."/>
            <person name="Yorke J.A."/>
            <person name="Yoshida K."/>
            <person name="Zdobnov E."/>
            <person name="Zhang P."/>
            <person name="Zhang Y."/>
            <person name="Zimin A.V."/>
            <person name="Baldwin J."/>
            <person name="Abdouelleil A."/>
            <person name="Abdulkadir J."/>
            <person name="Abebe A."/>
            <person name="Abera B."/>
            <person name="Abreu J."/>
            <person name="Acer S.C."/>
            <person name="Aftuck L."/>
            <person name="Alexander A."/>
            <person name="An P."/>
            <person name="Anderson E."/>
            <person name="Anderson S."/>
            <person name="Arachi H."/>
            <person name="Azer M."/>
            <person name="Bachantsang P."/>
            <person name="Barry A."/>
            <person name="Bayul T."/>
            <person name="Berlin A."/>
            <person name="Bessette D."/>
            <person name="Bloom T."/>
            <person name="Blye J."/>
            <person name="Boguslavskiy L."/>
            <person name="Bonnet C."/>
            <person name="Boukhgalter B."/>
            <person name="Bourzgui I."/>
            <person name="Brown A."/>
            <person name="Cahill P."/>
            <person name="Channer S."/>
            <person name="Cheshatsang Y."/>
            <person name="Chuda L."/>
            <person name="Citroen M."/>
            <person name="Collymore A."/>
            <person name="Cooke P."/>
            <person name="Costello M."/>
            <person name="D'Aco K."/>
            <person name="Daza R."/>
            <person name="De Haan G."/>
            <person name="DeGray S."/>
            <person name="DeMaso C."/>
            <person name="Dhargay N."/>
            <person name="Dooley K."/>
            <person name="Dooley E."/>
            <person name="Doricent M."/>
            <person name="Dorje P."/>
            <person name="Dorjee K."/>
            <person name="Dupes A."/>
            <person name="Elong R."/>
            <person name="Falk J."/>
            <person name="Farina A."/>
            <person name="Faro S."/>
            <person name="Ferguson D."/>
            <person name="Fisher S."/>
            <person name="Foley C.D."/>
            <person name="Franke A."/>
            <person name="Friedrich D."/>
            <person name="Gadbois L."/>
            <person name="Gearin G."/>
            <person name="Gearin C.R."/>
            <person name="Giannoukos G."/>
            <person name="Goode T."/>
            <person name="Graham J."/>
            <person name="Grandbois E."/>
            <person name="Grewal S."/>
            <person name="Gyaltsen K."/>
            <person name="Hafez N."/>
            <person name="Hagos B."/>
            <person name="Hall J."/>
            <person name="Henson C."/>
            <person name="Hollinger A."/>
            <person name="Honan T."/>
            <person name="Huard M.D."/>
            <person name="Hughes L."/>
            <person name="Hurhula B."/>
            <person name="Husby M.E."/>
            <person name="Kamat A."/>
            <person name="Kanga B."/>
            <person name="Kashin S."/>
            <person name="Khazanovich D."/>
            <person name="Kisner P."/>
            <person name="Lance K."/>
            <person name="Lara M."/>
            <person name="Lee W."/>
            <person name="Lennon N."/>
            <person name="Letendre F."/>
            <person name="LeVine R."/>
            <person name="Lipovsky A."/>
            <person name="Liu X."/>
            <person name="Liu J."/>
            <person name="Liu S."/>
            <person name="Lokyitsang T."/>
            <person name="Lokyitsang Y."/>
            <person name="Lubonja R."/>
            <person name="Lui A."/>
            <person name="MacDonald P."/>
            <person name="Magnisalis V."/>
            <person name="Maru K."/>
            <person name="Matthews C."/>
            <person name="McCusker W."/>
            <person name="McDonough S."/>
            <person name="Mehta T."/>
            <person name="Meldrim J."/>
            <person name="Meneus L."/>
            <person name="Mihai O."/>
            <person name="Mihalev A."/>
            <person name="Mihova T."/>
            <person name="Mittelman R."/>
            <person name="Mlenga V."/>
            <person name="Montmayeur A."/>
            <person name="Mulrain L."/>
            <person name="Navidi A."/>
            <person name="Naylor J."/>
            <person name="Negash T."/>
            <person name="Nguyen T."/>
            <person name="Nguyen N."/>
            <person name="Nicol R."/>
            <person name="Norbu C."/>
            <person name="Norbu N."/>
            <person name="Novod N."/>
            <person name="O'Neill B."/>
            <person name="Osman S."/>
            <person name="Markiewicz E."/>
            <person name="Oyono O.L."/>
            <person name="Patti C."/>
            <person name="Phunkhang P."/>
            <person name="Pierre F."/>
            <person name="Priest M."/>
            <person name="Raghuraman S."/>
            <person name="Rege F."/>
            <person name="Reyes R."/>
            <person name="Rise C."/>
            <person name="Rogov P."/>
            <person name="Ross K."/>
            <person name="Ryan E."/>
            <person name="Settipalli S."/>
            <person name="Shea T."/>
            <person name="Sherpa N."/>
            <person name="Shi L."/>
            <person name="Shih D."/>
            <person name="Sparrow T."/>
            <person name="Spaulding J."/>
            <person name="Stalker J."/>
            <person name="Stange-Thomann N."/>
            <person name="Stavropoulos S."/>
            <person name="Stone C."/>
            <person name="Strader C."/>
            <person name="Tesfaye S."/>
            <person name="Thomson T."/>
            <person name="Thoulutsang Y."/>
            <person name="Thoulutsang D."/>
            <person name="Topham K."/>
            <person name="Topping I."/>
            <person name="Tsamla T."/>
            <person name="Vassiliev H."/>
            <person name="Vo A."/>
            <person name="Wangchuk T."/>
            <person name="Wangdi T."/>
            <person name="Weiand M."/>
            <person name="Wilkinson J."/>
            <person name="Wilson A."/>
            <person name="Yadav S."/>
            <person name="Young G."/>
            <person name="Yu Q."/>
            <person name="Zembek L."/>
            <person name="Zhong D."/>
            <person name="Zimmer A."/>
            <person name="Zwirko Z."/>
            <person name="Jaffe D.B."/>
            <person name="Alvarez P."/>
            <person name="Brockman W."/>
            <person name="Butler J."/>
            <person name="Chin C."/>
            <person name="Gnerre S."/>
            <person name="Grabherr M."/>
            <person name="Kleber M."/>
            <person name="Mauceli E."/>
            <person name="MacCallum I."/>
        </authorList>
    </citation>
    <scope>NUCLEOTIDE SEQUENCE [LARGE SCALE GENOMIC DNA]</scope>
    <source>
        <strain evidence="4">Tucson 15287-2541.00</strain>
    </source>
</reference>
<keyword evidence="4" id="KW-1185">Reference proteome</keyword>